<evidence type="ECO:0008006" key="5">
    <source>
        <dbReference type="Google" id="ProtNLM"/>
    </source>
</evidence>
<proteinExistence type="predicted"/>
<organism evidence="3 4">
    <name type="scientific">Neisseria weixii</name>
    <dbReference type="NCBI Taxonomy" id="1853276"/>
    <lineage>
        <taxon>Bacteria</taxon>
        <taxon>Pseudomonadati</taxon>
        <taxon>Pseudomonadota</taxon>
        <taxon>Betaproteobacteria</taxon>
        <taxon>Neisseriales</taxon>
        <taxon>Neisseriaceae</taxon>
        <taxon>Neisseria</taxon>
    </lineage>
</organism>
<reference evidence="3 4" key="1">
    <citation type="submission" date="2018-11" db="EMBL/GenBank/DDBJ databases">
        <title>Neisseria weixii sp. nov. isolated from the rectal contents of plateau pika (Ochotona cruzoniae).</title>
        <authorList>
            <person name="Zhang G."/>
        </authorList>
    </citation>
    <scope>NUCLEOTIDE SEQUENCE [LARGE SCALE GENOMIC DNA]</scope>
    <source>
        <strain evidence="3 4">10009</strain>
    </source>
</reference>
<dbReference type="PROSITE" id="PS51257">
    <property type="entry name" value="PROKAR_LIPOPROTEIN"/>
    <property type="match status" value="1"/>
</dbReference>
<evidence type="ECO:0000313" key="4">
    <source>
        <dbReference type="Proteomes" id="UP000272412"/>
    </source>
</evidence>
<dbReference type="Proteomes" id="UP000272412">
    <property type="component" value="Unassembled WGS sequence"/>
</dbReference>
<name>A0A3N4MVS6_9NEIS</name>
<sequence length="208" mass="24809">MMTQTVKRFVGMGVIGITAAVGLGGCVVSDDPAVNAIATTATAGTVASLLYYSLDDGYYYDNHYNRMPRSYRPAYNTHVRRIDSMSDYRRRYPLETRMHQQNRVLSDRVYRQREQNRILENRLEQQRIQNRHMQQRVEDSRNRSILMRERMEQQRRNHQVRENIHQQRIYRSNESRLLNRQSNTQNRQMPVRSPRSNSLRAPWEQYGS</sequence>
<dbReference type="EMBL" id="RPFL01000014">
    <property type="protein sequence ID" value="RPD87288.1"/>
    <property type="molecule type" value="Genomic_DNA"/>
</dbReference>
<keyword evidence="4" id="KW-1185">Reference proteome</keyword>
<dbReference type="OrthoDB" id="9925910at2"/>
<comment type="caution">
    <text evidence="3">The sequence shown here is derived from an EMBL/GenBank/DDBJ whole genome shotgun (WGS) entry which is preliminary data.</text>
</comment>
<feature type="coiled-coil region" evidence="1">
    <location>
        <begin position="109"/>
        <end position="143"/>
    </location>
</feature>
<gene>
    <name evidence="3" type="ORF">EGK74_06230</name>
</gene>
<feature type="compositionally biased region" description="Basic and acidic residues" evidence="2">
    <location>
        <begin position="152"/>
        <end position="165"/>
    </location>
</feature>
<evidence type="ECO:0000313" key="3">
    <source>
        <dbReference type="EMBL" id="RPD87288.1"/>
    </source>
</evidence>
<feature type="compositionally biased region" description="Polar residues" evidence="2">
    <location>
        <begin position="169"/>
        <end position="199"/>
    </location>
</feature>
<dbReference type="RefSeq" id="WP_123804201.1">
    <property type="nucleotide sequence ID" value="NZ_RPFL01000014.1"/>
</dbReference>
<evidence type="ECO:0000256" key="2">
    <source>
        <dbReference type="SAM" id="MobiDB-lite"/>
    </source>
</evidence>
<accession>A0A3N4MVS6</accession>
<dbReference type="AlphaFoldDB" id="A0A3N4MVS6"/>
<keyword evidence="1" id="KW-0175">Coiled coil</keyword>
<evidence type="ECO:0000256" key="1">
    <source>
        <dbReference type="SAM" id="Coils"/>
    </source>
</evidence>
<protein>
    <recommendedName>
        <fullName evidence="5">Lipoprotein</fullName>
    </recommendedName>
</protein>
<feature type="region of interest" description="Disordered" evidence="2">
    <location>
        <begin position="152"/>
        <end position="208"/>
    </location>
</feature>